<dbReference type="NCBIfam" id="TIGR00358">
    <property type="entry name" value="3_prime_RNase"/>
    <property type="match status" value="1"/>
</dbReference>
<keyword evidence="5 8" id="KW-0378">Hydrolase</keyword>
<gene>
    <name evidence="8 11" type="primary">rnr</name>
    <name evidence="11" type="ordered locus">GNIT_0643</name>
</gene>
<dbReference type="GO" id="GO:0005829">
    <property type="term" value="C:cytosol"/>
    <property type="evidence" value="ECO:0007669"/>
    <property type="project" value="TreeGrafter"/>
</dbReference>
<dbReference type="Pfam" id="PF00575">
    <property type="entry name" value="S1"/>
    <property type="match status" value="1"/>
</dbReference>
<dbReference type="NCBIfam" id="NF008648">
    <property type="entry name" value="PRK11642.1"/>
    <property type="match status" value="1"/>
</dbReference>
<dbReference type="InterPro" id="IPR022966">
    <property type="entry name" value="RNase_II/R_CS"/>
</dbReference>
<keyword evidence="4 8" id="KW-0540">Nuclease</keyword>
<feature type="compositionally biased region" description="Basic residues" evidence="9">
    <location>
        <begin position="780"/>
        <end position="806"/>
    </location>
</feature>
<dbReference type="Pfam" id="PF08206">
    <property type="entry name" value="OB_RNB"/>
    <property type="match status" value="1"/>
</dbReference>
<dbReference type="InterPro" id="IPR003029">
    <property type="entry name" value="S1_domain"/>
</dbReference>
<keyword evidence="6 8" id="KW-0269">Exonuclease</keyword>
<dbReference type="PROSITE" id="PS50126">
    <property type="entry name" value="S1"/>
    <property type="match status" value="1"/>
</dbReference>
<comment type="catalytic activity">
    <reaction evidence="1 8">
        <text>Exonucleolytic cleavage in the 3'- to 5'-direction to yield nucleoside 5'-phosphates.</text>
        <dbReference type="EC" id="3.1.13.1"/>
    </reaction>
</comment>
<evidence type="ECO:0000259" key="10">
    <source>
        <dbReference type="PROSITE" id="PS50126"/>
    </source>
</evidence>
<feature type="compositionally biased region" description="Basic residues" evidence="9">
    <location>
        <begin position="729"/>
        <end position="745"/>
    </location>
</feature>
<dbReference type="AlphaFoldDB" id="G4QEN3"/>
<keyword evidence="7 8" id="KW-0694">RNA-binding</keyword>
<dbReference type="HAMAP" id="MF_01895">
    <property type="entry name" value="RNase_R"/>
    <property type="match status" value="1"/>
</dbReference>
<evidence type="ECO:0000256" key="7">
    <source>
        <dbReference type="ARBA" id="ARBA00022884"/>
    </source>
</evidence>
<dbReference type="SUPFAM" id="SSF50249">
    <property type="entry name" value="Nucleic acid-binding proteins"/>
    <property type="match status" value="4"/>
</dbReference>
<dbReference type="OrthoDB" id="9764149at2"/>
<dbReference type="PANTHER" id="PTHR23355">
    <property type="entry name" value="RIBONUCLEASE"/>
    <property type="match status" value="1"/>
</dbReference>
<dbReference type="InterPro" id="IPR040476">
    <property type="entry name" value="CSD2"/>
</dbReference>
<dbReference type="GO" id="GO:0006402">
    <property type="term" value="P:mRNA catabolic process"/>
    <property type="evidence" value="ECO:0007669"/>
    <property type="project" value="TreeGrafter"/>
</dbReference>
<feature type="region of interest" description="Disordered" evidence="9">
    <location>
        <begin position="728"/>
        <end position="806"/>
    </location>
</feature>
<evidence type="ECO:0000256" key="9">
    <source>
        <dbReference type="SAM" id="MobiDB-lite"/>
    </source>
</evidence>
<dbReference type="InterPro" id="IPR001900">
    <property type="entry name" value="RNase_II/R"/>
</dbReference>
<dbReference type="InterPro" id="IPR011805">
    <property type="entry name" value="RNase_R"/>
</dbReference>
<accession>G4QEN3</accession>
<dbReference type="SMART" id="SM00316">
    <property type="entry name" value="S1"/>
    <property type="match status" value="1"/>
</dbReference>
<dbReference type="Pfam" id="PF17876">
    <property type="entry name" value="CSD2"/>
    <property type="match status" value="1"/>
</dbReference>
<keyword evidence="12" id="KW-1185">Reference proteome</keyword>
<proteinExistence type="inferred from homology"/>
<dbReference type="InterPro" id="IPR004476">
    <property type="entry name" value="RNase_II/RNase_R"/>
</dbReference>
<comment type="subcellular location">
    <subcellularLocation>
        <location evidence="2 8">Cytoplasm</location>
    </subcellularLocation>
</comment>
<dbReference type="InterPro" id="IPR050180">
    <property type="entry name" value="RNR_Ribonuclease"/>
</dbReference>
<evidence type="ECO:0000256" key="5">
    <source>
        <dbReference type="ARBA" id="ARBA00022801"/>
    </source>
</evidence>
<dbReference type="SMART" id="SM00357">
    <property type="entry name" value="CSP"/>
    <property type="match status" value="1"/>
</dbReference>
<evidence type="ECO:0000313" key="12">
    <source>
        <dbReference type="Proteomes" id="UP000009282"/>
    </source>
</evidence>
<evidence type="ECO:0000256" key="4">
    <source>
        <dbReference type="ARBA" id="ARBA00022722"/>
    </source>
</evidence>
<dbReference type="PROSITE" id="PS01175">
    <property type="entry name" value="RIBONUCLEASE_II"/>
    <property type="match status" value="1"/>
</dbReference>
<dbReference type="Gene3D" id="2.40.50.140">
    <property type="entry name" value="Nucleic acid-binding proteins"/>
    <property type="match status" value="2"/>
</dbReference>
<organism evidence="11 12">
    <name type="scientific">Glaciecola nitratireducens (strain JCM 12485 / KCTC 12276 / FR1064)</name>
    <dbReference type="NCBI Taxonomy" id="1085623"/>
    <lineage>
        <taxon>Bacteria</taxon>
        <taxon>Pseudomonadati</taxon>
        <taxon>Pseudomonadota</taxon>
        <taxon>Gammaproteobacteria</taxon>
        <taxon>Alteromonadales</taxon>
        <taxon>Alteromonadaceae</taxon>
        <taxon>Brumicola</taxon>
    </lineage>
</organism>
<dbReference type="InterPro" id="IPR012340">
    <property type="entry name" value="NA-bd_OB-fold"/>
</dbReference>
<comment type="function">
    <text evidence="8">3'-5' exoribonuclease that releases 5'-nucleoside monophosphates and is involved in maturation of structured RNAs.</text>
</comment>
<dbReference type="SMART" id="SM00955">
    <property type="entry name" value="RNB"/>
    <property type="match status" value="1"/>
</dbReference>
<dbReference type="CDD" id="cd04471">
    <property type="entry name" value="S1_RNase_R"/>
    <property type="match status" value="1"/>
</dbReference>
<dbReference type="NCBIfam" id="TIGR02063">
    <property type="entry name" value="RNase_R"/>
    <property type="match status" value="1"/>
</dbReference>
<dbReference type="Pfam" id="PF00773">
    <property type="entry name" value="RNB"/>
    <property type="match status" value="1"/>
</dbReference>
<protein>
    <recommendedName>
        <fullName evidence="8">Ribonuclease R</fullName>
        <shortName evidence="8">RNase R</shortName>
        <ecNumber evidence="8">3.1.13.1</ecNumber>
    </recommendedName>
</protein>
<dbReference type="RefSeq" id="WP_014107673.1">
    <property type="nucleotide sequence ID" value="NC_016041.1"/>
</dbReference>
<dbReference type="GO" id="GO:0003723">
    <property type="term" value="F:RNA binding"/>
    <property type="evidence" value="ECO:0007669"/>
    <property type="project" value="UniProtKB-UniRule"/>
</dbReference>
<evidence type="ECO:0000313" key="11">
    <source>
        <dbReference type="EMBL" id="AEP28796.1"/>
    </source>
</evidence>
<keyword evidence="3 8" id="KW-0963">Cytoplasm</keyword>
<feature type="domain" description="S1 motif" evidence="10">
    <location>
        <begin position="641"/>
        <end position="722"/>
    </location>
</feature>
<dbReference type="Proteomes" id="UP000009282">
    <property type="component" value="Chromosome"/>
</dbReference>
<dbReference type="HOGENOM" id="CLU_002333_7_0_6"/>
<dbReference type="InterPro" id="IPR011129">
    <property type="entry name" value="CSD"/>
</dbReference>
<dbReference type="EC" id="3.1.13.1" evidence="8"/>
<sequence>MSEDPHYSREKEKYENPVASREFLLETLSNATKALSFLEICNIVNATDEDARIGIQRRLRAMEREGQVAFTRDKKYEVQKAEALIRGRVIGHRDGYGFLKHSDTEKDLFIHQGQMQTLLHDDIVEGVMGGADRRGRAEFRPNRVLEPRKEPIVGRFFMEEGVSIVIPDDNRISHEIIIPPEGRNGARQGHVVIVEITQRPRRQVNAIGKILEVLGEHMAPGMEIEMALRNFDIPHNWPKGVLKQVEGLSEEVPEQSKEGRVDLRQLPLMTIDGEDARDFDDAVYCQPNDDGSWQLWVAIADVSSYVKTGTALDSEAQNRATSVYFPEKVIPMLPEVLSNGLCSLNPDVDRLCMVCEMTISAGGKLGEYQFYEAVMRSHARLTYNKVWGILKGDEVLLKRYEQHVPHLMNLNNLFKALKKARQGRGAIEFETIESKFVFNAQRKISHIIAVERNEAHMLIEECMIMANVCAAEFLEKNKAEALFRVHDKPDEDRLTTFKTYLSEIGIPFTVSEEPTPADFTSVMKKIQHRPDKELIQTMLLRSMKQAVYSPDNVGHFGLALNAYAHFTSPIRRYPDLVVHRAIKAIVDKQNQRKSRTGGKAYSAEEVEQLGEQCSMAERRADDATRDVSDWLKCEFMQDHVGDVFDGVIASVTNFGLFVRITEFQIDGLVHITSLASDYYQYDDQKQCLVGESSGVIFRLGDEVKIKVAGVNLDERKIDLLIDGVTSSRGKVKAPRKRSGKGKAGGKGKNGSSTKVDGTQGKGSKDKAAKDSASANDKPPSKRKPAGRKRPGPASKARKSSKNKKQT</sequence>
<dbReference type="GO" id="GO:0008859">
    <property type="term" value="F:exoribonuclease II activity"/>
    <property type="evidence" value="ECO:0007669"/>
    <property type="project" value="UniProtKB-UniRule"/>
</dbReference>
<evidence type="ECO:0000256" key="8">
    <source>
        <dbReference type="HAMAP-Rule" id="MF_01895"/>
    </source>
</evidence>
<dbReference type="STRING" id="1085623.GNIT_0643"/>
<evidence type="ECO:0000256" key="3">
    <source>
        <dbReference type="ARBA" id="ARBA00022490"/>
    </source>
</evidence>
<name>G4QEN3_GLANF</name>
<evidence type="ECO:0000256" key="1">
    <source>
        <dbReference type="ARBA" id="ARBA00001849"/>
    </source>
</evidence>
<evidence type="ECO:0000256" key="6">
    <source>
        <dbReference type="ARBA" id="ARBA00022839"/>
    </source>
</evidence>
<comment type="similarity">
    <text evidence="8">Belongs to the RNR ribonuclease family. RNase R subfamily.</text>
</comment>
<dbReference type="KEGG" id="gni:GNIT_0643"/>
<dbReference type="eggNOG" id="COG0557">
    <property type="taxonomic scope" value="Bacteria"/>
</dbReference>
<evidence type="ECO:0000256" key="2">
    <source>
        <dbReference type="ARBA" id="ARBA00004496"/>
    </source>
</evidence>
<reference evidence="11 12" key="1">
    <citation type="journal article" date="2011" name="J. Bacteriol.">
        <title>Complete genome sequence of seawater bacterium Glaciecola nitratireducens FR1064T.</title>
        <authorList>
            <person name="Bian F."/>
            <person name="Qin Q.L."/>
            <person name="Xie B.B."/>
            <person name="Shu Y.L."/>
            <person name="Zhang X.Y."/>
            <person name="Yu Y."/>
            <person name="Chen B."/>
            <person name="Chen X.L."/>
            <person name="Zhou B.C."/>
            <person name="Zhang Y.Z."/>
        </authorList>
    </citation>
    <scope>NUCLEOTIDE SEQUENCE [LARGE SCALE GENOMIC DNA]</scope>
    <source>
        <strain evidence="12">JCM 12485 / KCTC 12276 / FR1064</strain>
    </source>
</reference>
<dbReference type="PANTHER" id="PTHR23355:SF9">
    <property type="entry name" value="DIS3-LIKE EXONUCLEASE 2"/>
    <property type="match status" value="1"/>
</dbReference>
<dbReference type="EMBL" id="CP003060">
    <property type="protein sequence ID" value="AEP28796.1"/>
    <property type="molecule type" value="Genomic_DNA"/>
</dbReference>
<dbReference type="InterPro" id="IPR013223">
    <property type="entry name" value="RNase_B_OB_dom"/>
</dbReference>